<protein>
    <submittedName>
        <fullName evidence="1">Uncharacterized protein</fullName>
    </submittedName>
</protein>
<proteinExistence type="predicted"/>
<name>A0A382YZG6_9ZZZZ</name>
<reference evidence="1" key="1">
    <citation type="submission" date="2018-05" db="EMBL/GenBank/DDBJ databases">
        <authorList>
            <person name="Lanie J.A."/>
            <person name="Ng W.-L."/>
            <person name="Kazmierczak K.M."/>
            <person name="Andrzejewski T.M."/>
            <person name="Davidsen T.M."/>
            <person name="Wayne K.J."/>
            <person name="Tettelin H."/>
            <person name="Glass J.I."/>
            <person name="Rusch D."/>
            <person name="Podicherti R."/>
            <person name="Tsui H.-C.T."/>
            <person name="Winkler M.E."/>
        </authorList>
    </citation>
    <scope>NUCLEOTIDE SEQUENCE</scope>
</reference>
<dbReference type="AlphaFoldDB" id="A0A382YZG6"/>
<organism evidence="1">
    <name type="scientific">marine metagenome</name>
    <dbReference type="NCBI Taxonomy" id="408172"/>
    <lineage>
        <taxon>unclassified sequences</taxon>
        <taxon>metagenomes</taxon>
        <taxon>ecological metagenomes</taxon>
    </lineage>
</organism>
<dbReference type="EMBL" id="UINC01179744">
    <property type="protein sequence ID" value="SVD88583.1"/>
    <property type="molecule type" value="Genomic_DNA"/>
</dbReference>
<sequence length="92" mass="10096">MGQVASNKNDTQSGNHLVLFLAKSLESAMPDLSINCDRFSNIFVRKTRQAHCYAQKNLAQNSTGAVLGRLRGKLEKRVGHQKTPEIIGNSEG</sequence>
<evidence type="ECO:0000313" key="1">
    <source>
        <dbReference type="EMBL" id="SVD88583.1"/>
    </source>
</evidence>
<accession>A0A382YZG6</accession>
<gene>
    <name evidence="1" type="ORF">METZ01_LOCUS441437</name>
</gene>